<dbReference type="InterPro" id="IPR040676">
    <property type="entry name" value="DUF5641"/>
</dbReference>
<dbReference type="WBParaSite" id="Hba_15470">
    <property type="protein sequence ID" value="Hba_15470"/>
    <property type="gene ID" value="Hba_15470"/>
</dbReference>
<keyword evidence="3" id="KW-1185">Reference proteome</keyword>
<evidence type="ECO:0000256" key="1">
    <source>
        <dbReference type="SAM" id="MobiDB-lite"/>
    </source>
</evidence>
<dbReference type="AlphaFoldDB" id="A0A1I7XDD7"/>
<organism evidence="3 4">
    <name type="scientific">Heterorhabditis bacteriophora</name>
    <name type="common">Entomopathogenic nematode worm</name>
    <dbReference type="NCBI Taxonomy" id="37862"/>
    <lineage>
        <taxon>Eukaryota</taxon>
        <taxon>Metazoa</taxon>
        <taxon>Ecdysozoa</taxon>
        <taxon>Nematoda</taxon>
        <taxon>Chromadorea</taxon>
        <taxon>Rhabditida</taxon>
        <taxon>Rhabditina</taxon>
        <taxon>Rhabditomorpha</taxon>
        <taxon>Strongyloidea</taxon>
        <taxon>Heterorhabditidae</taxon>
        <taxon>Heterorhabditis</taxon>
    </lineage>
</organism>
<dbReference type="InterPro" id="IPR012337">
    <property type="entry name" value="RNaseH-like_sf"/>
</dbReference>
<name>A0A1I7XDD7_HETBA</name>
<feature type="compositionally biased region" description="Polar residues" evidence="1">
    <location>
        <begin position="203"/>
        <end position="215"/>
    </location>
</feature>
<accession>A0A1I7XDD7</accession>
<evidence type="ECO:0000313" key="3">
    <source>
        <dbReference type="Proteomes" id="UP000095283"/>
    </source>
</evidence>
<evidence type="ECO:0000313" key="4">
    <source>
        <dbReference type="WBParaSite" id="Hba_15470"/>
    </source>
</evidence>
<reference evidence="4" key="1">
    <citation type="submission" date="2016-11" db="UniProtKB">
        <authorList>
            <consortium name="WormBaseParasite"/>
        </authorList>
    </citation>
    <scope>IDENTIFICATION</scope>
</reference>
<sequence length="299" mass="34566">MTYSASHKIKWLFNPPGAPWMGGTWERLIGSVKKAFRKAIGRKRLSFIEIYTVMTRIEAIINCRPLTKIDMDDMSKEIADSFWIKWTAEYLTALRDTHKINYKQRRHRTRVSEVGEIVLIENELLPRGQWSIGKMVENIKSADGLVRSAKVLTANGKVLIRSIIKLFPLEIRTKITETKEKGVKNLDISDEEDSDSESYKPHQMSNISESRLQTNKQRDTRNQRQERRVHPRFGEMRKDVRTKSLIAMALLCITLCTHMATEEAKAEISSNHLNCGNEIVSVKPHNKDIVICFDGRWQI</sequence>
<dbReference type="GO" id="GO:0003676">
    <property type="term" value="F:nucleic acid binding"/>
    <property type="evidence" value="ECO:0007669"/>
    <property type="project" value="InterPro"/>
</dbReference>
<feature type="compositionally biased region" description="Basic and acidic residues" evidence="1">
    <location>
        <begin position="216"/>
        <end position="235"/>
    </location>
</feature>
<feature type="region of interest" description="Disordered" evidence="1">
    <location>
        <begin position="186"/>
        <end position="235"/>
    </location>
</feature>
<dbReference type="Proteomes" id="UP000095283">
    <property type="component" value="Unplaced"/>
</dbReference>
<dbReference type="PANTHER" id="PTHR47331:SF1">
    <property type="entry name" value="GAG-LIKE PROTEIN"/>
    <property type="match status" value="1"/>
</dbReference>
<dbReference type="Gene3D" id="3.30.420.10">
    <property type="entry name" value="Ribonuclease H-like superfamily/Ribonuclease H"/>
    <property type="match status" value="1"/>
</dbReference>
<proteinExistence type="predicted"/>
<dbReference type="InterPro" id="IPR036397">
    <property type="entry name" value="RNaseH_sf"/>
</dbReference>
<dbReference type="PANTHER" id="PTHR47331">
    <property type="entry name" value="PHD-TYPE DOMAIN-CONTAINING PROTEIN"/>
    <property type="match status" value="1"/>
</dbReference>
<dbReference type="Pfam" id="PF18701">
    <property type="entry name" value="DUF5641"/>
    <property type="match status" value="1"/>
</dbReference>
<evidence type="ECO:0000259" key="2">
    <source>
        <dbReference type="Pfam" id="PF18701"/>
    </source>
</evidence>
<dbReference type="SUPFAM" id="SSF53098">
    <property type="entry name" value="Ribonuclease H-like"/>
    <property type="match status" value="1"/>
</dbReference>
<protein>
    <submittedName>
        <fullName evidence="4">DUF5641 domain-containing protein</fullName>
    </submittedName>
</protein>
<feature type="domain" description="DUF5641" evidence="2">
    <location>
        <begin position="75"/>
        <end position="169"/>
    </location>
</feature>